<dbReference type="InterPro" id="IPR024679">
    <property type="entry name" value="Ipi1_N"/>
</dbReference>
<name>A0A167ZYP1_9HYPO</name>
<dbReference type="GO" id="GO:0006364">
    <property type="term" value="P:rRNA processing"/>
    <property type="evidence" value="ECO:0007669"/>
    <property type="project" value="UniProtKB-UniRule"/>
</dbReference>
<dbReference type="SUPFAM" id="SSF48371">
    <property type="entry name" value="ARM repeat"/>
    <property type="match status" value="1"/>
</dbReference>
<evidence type="ECO:0000256" key="4">
    <source>
        <dbReference type="ARBA" id="ARBA00023242"/>
    </source>
</evidence>
<dbReference type="InterPro" id="IPR016024">
    <property type="entry name" value="ARM-type_fold"/>
</dbReference>
<comment type="subunit">
    <text evidence="5">Component of the RIX1 complex.</text>
</comment>
<gene>
    <name evidence="8" type="ORF">AAL_05640</name>
</gene>
<dbReference type="PANTHER" id="PTHR16056">
    <property type="entry name" value="REGULATOR OF MICROTUBULE DYNAMICS PROTEIN"/>
    <property type="match status" value="1"/>
</dbReference>
<dbReference type="PANTHER" id="PTHR16056:SF2">
    <property type="entry name" value="TESTIS-EXPRESSED PROTEIN 10"/>
    <property type="match status" value="1"/>
</dbReference>
<dbReference type="STRING" id="1081109.A0A167ZYP1"/>
<dbReference type="Gene3D" id="1.25.10.10">
    <property type="entry name" value="Leucine-rich Repeat Variant"/>
    <property type="match status" value="1"/>
</dbReference>
<dbReference type="EMBL" id="AZGY01000013">
    <property type="protein sequence ID" value="KZZ93255.1"/>
    <property type="molecule type" value="Genomic_DNA"/>
</dbReference>
<organism evidence="8 9">
    <name type="scientific">Moelleriella libera RCEF 2490</name>
    <dbReference type="NCBI Taxonomy" id="1081109"/>
    <lineage>
        <taxon>Eukaryota</taxon>
        <taxon>Fungi</taxon>
        <taxon>Dikarya</taxon>
        <taxon>Ascomycota</taxon>
        <taxon>Pezizomycotina</taxon>
        <taxon>Sordariomycetes</taxon>
        <taxon>Hypocreomycetidae</taxon>
        <taxon>Hypocreales</taxon>
        <taxon>Clavicipitaceae</taxon>
        <taxon>Moelleriella</taxon>
    </lineage>
</organism>
<dbReference type="GO" id="GO:0120330">
    <property type="term" value="C:rixosome complex"/>
    <property type="evidence" value="ECO:0007669"/>
    <property type="project" value="UniProtKB-UniRule"/>
</dbReference>
<dbReference type="GO" id="GO:0005634">
    <property type="term" value="C:nucleus"/>
    <property type="evidence" value="ECO:0007669"/>
    <property type="project" value="UniProtKB-SubCell"/>
</dbReference>
<keyword evidence="5" id="KW-0698">rRNA processing</keyword>
<evidence type="ECO:0000259" key="7">
    <source>
        <dbReference type="Pfam" id="PF12333"/>
    </source>
</evidence>
<dbReference type="AlphaFoldDB" id="A0A167ZYP1"/>
<comment type="similarity">
    <text evidence="3 5">Belongs to the IPI1/TEX10 family.</text>
</comment>
<proteinExistence type="inferred from homology"/>
<evidence type="ECO:0000256" key="6">
    <source>
        <dbReference type="SAM" id="MobiDB-lite"/>
    </source>
</evidence>
<accession>A0A167ZYP1</accession>
<dbReference type="Pfam" id="PF12333">
    <property type="entry name" value="Ipi1_N"/>
    <property type="match status" value="1"/>
</dbReference>
<comment type="caution">
    <text evidence="8">The sequence shown here is derived from an EMBL/GenBank/DDBJ whole genome shotgun (WGS) entry which is preliminary data.</text>
</comment>
<feature type="domain" description="Pre-rRNA-processing protein Ipi1 N-terminal" evidence="7">
    <location>
        <begin position="131"/>
        <end position="229"/>
    </location>
</feature>
<dbReference type="InterPro" id="IPR011989">
    <property type="entry name" value="ARM-like"/>
</dbReference>
<feature type="region of interest" description="Disordered" evidence="6">
    <location>
        <begin position="1"/>
        <end position="27"/>
    </location>
</feature>
<dbReference type="OrthoDB" id="361362at2759"/>
<reference evidence="8 9" key="1">
    <citation type="journal article" date="2016" name="Genome Biol. Evol.">
        <title>Divergent and convergent evolution of fungal pathogenicity.</title>
        <authorList>
            <person name="Shang Y."/>
            <person name="Xiao G."/>
            <person name="Zheng P."/>
            <person name="Cen K."/>
            <person name="Zhan S."/>
            <person name="Wang C."/>
        </authorList>
    </citation>
    <scope>NUCLEOTIDE SEQUENCE [LARGE SCALE GENOMIC DNA]</scope>
    <source>
        <strain evidence="8 9">RCEF 2490</strain>
    </source>
</reference>
<evidence type="ECO:0000313" key="8">
    <source>
        <dbReference type="EMBL" id="KZZ93255.1"/>
    </source>
</evidence>
<evidence type="ECO:0000313" key="9">
    <source>
        <dbReference type="Proteomes" id="UP000078544"/>
    </source>
</evidence>
<keyword evidence="4 5" id="KW-0539">Nucleus</keyword>
<evidence type="ECO:0000256" key="1">
    <source>
        <dbReference type="ARBA" id="ARBA00002355"/>
    </source>
</evidence>
<sequence length="342" mass="37733">MGSSSKKKKEKQKDFQKPKFKVGKARAKASNFTDTSFKSKAIVMGHQSLSTEAPDITQQFKHNLSLASSSKSDKQRRDALAYLTSQISTSPPTNPVGTNALLQKLLPLVSDGSTPVRAQLIKLLCALPGDEVKHSMEYASMYVRAGITHLSADISNDSLGVMEWLIRVAGEELVNCPGGWVKTISAFCASMGWAVSASTGGWTSAGRASMKPKDAQIHARQILILSKLLEEGFTERPSNNGNNESYWDNLCRLPRAPNTFDYLNLLGARRDEEGEMYSDREARQQVFHRRFFEPMKKGLNQARKEGGATGRAASTLEQVLQDGMADYQPSRAVEAQDLLDLW</sequence>
<comment type="subcellular location">
    <subcellularLocation>
        <location evidence="2 5">Nucleus</location>
    </subcellularLocation>
</comment>
<feature type="compositionally biased region" description="Basic residues" evidence="6">
    <location>
        <begin position="1"/>
        <end position="10"/>
    </location>
</feature>
<evidence type="ECO:0000256" key="3">
    <source>
        <dbReference type="ARBA" id="ARBA00006427"/>
    </source>
</evidence>
<keyword evidence="9" id="KW-1185">Reference proteome</keyword>
<protein>
    <recommendedName>
        <fullName evidence="5">Pre-rRNA-processing protein</fullName>
    </recommendedName>
</protein>
<dbReference type="Proteomes" id="UP000078544">
    <property type="component" value="Unassembled WGS sequence"/>
</dbReference>
<feature type="compositionally biased region" description="Basic residues" evidence="6">
    <location>
        <begin position="18"/>
        <end position="27"/>
    </location>
</feature>
<evidence type="ECO:0000256" key="5">
    <source>
        <dbReference type="RuleBase" id="RU368021"/>
    </source>
</evidence>
<comment type="function">
    <text evidence="1 5">Component of the RIX1 complex required for processing of ITS2 sequences from 35S pre-rRNA.</text>
</comment>
<evidence type="ECO:0000256" key="2">
    <source>
        <dbReference type="ARBA" id="ARBA00004123"/>
    </source>
</evidence>
<keyword evidence="5" id="KW-0690">Ribosome biogenesis</keyword>